<dbReference type="PROSITE" id="PS51012">
    <property type="entry name" value="ABC_TM2"/>
    <property type="match status" value="1"/>
</dbReference>
<feature type="domain" description="ABC transmembrane type-2" evidence="9">
    <location>
        <begin position="96"/>
        <end position="334"/>
    </location>
</feature>
<keyword evidence="11" id="KW-1185">Reference proteome</keyword>
<keyword evidence="5 8" id="KW-0812">Transmembrane</keyword>
<evidence type="ECO:0000256" key="7">
    <source>
        <dbReference type="ARBA" id="ARBA00023136"/>
    </source>
</evidence>
<dbReference type="InterPro" id="IPR047817">
    <property type="entry name" value="ABC2_TM_bact-type"/>
</dbReference>
<feature type="transmembrane region" description="Helical" evidence="8">
    <location>
        <begin position="143"/>
        <end position="166"/>
    </location>
</feature>
<feature type="transmembrane region" description="Helical" evidence="8">
    <location>
        <begin position="21"/>
        <end position="39"/>
    </location>
</feature>
<keyword evidence="3" id="KW-0813">Transport</keyword>
<dbReference type="EMBL" id="SRJC01000006">
    <property type="protein sequence ID" value="TGB01434.1"/>
    <property type="molecule type" value="Genomic_DNA"/>
</dbReference>
<name>A0A4Z0GXQ5_9BACI</name>
<dbReference type="PANTHER" id="PTHR30294:SF38">
    <property type="entry name" value="TRANSPORT PERMEASE PROTEIN"/>
    <property type="match status" value="1"/>
</dbReference>
<evidence type="ECO:0000256" key="8">
    <source>
        <dbReference type="SAM" id="Phobius"/>
    </source>
</evidence>
<reference evidence="10 11" key="1">
    <citation type="journal article" date="2003" name="Int. J. Syst. Evol. Microbiol.">
        <title>Halobacillus salinus sp. nov., isolated from a salt lake on the coast of the East Sea in Korea.</title>
        <authorList>
            <person name="Yoon J.H."/>
            <person name="Kang K.H."/>
            <person name="Park Y.H."/>
        </authorList>
    </citation>
    <scope>NUCLEOTIDE SEQUENCE [LARGE SCALE GENOMIC DNA]</scope>
    <source>
        <strain evidence="10 11">HSL-3</strain>
    </source>
</reference>
<sequence length="337" mass="37545">MNTWSIMKRILKQFRRDKRSVALMIVAPVFVLTLMWLVLDSDDTQPEIALVDVPAPVQEKVDEDAADWVEMSQPEAEEALEEASIEAMVQWENGSPSLTLEGSNPTTAGQVKEVLSEALASGSQPDIEVDFWHGADDLGLFDYIGPVLIGFFVFFFVFIVGGVSFLRERTQGTLERLLATPIKRRELVYGYLGGFGLFTIIQSILIAAFSIYVLQMYMSGQFFYVIIVTFLLALTALSLGTLLSAFAKNEFQLIQFIPLVIVPQVFFSGLFPTEGMAVWLQAIGHVMPLTYGAEALRGIMLRGEGIASFQVELYVLLGFSVLFTTLNIFALKRHRSL</sequence>
<dbReference type="PANTHER" id="PTHR30294">
    <property type="entry name" value="MEMBRANE COMPONENT OF ABC TRANSPORTER YHHJ-RELATED"/>
    <property type="match status" value="1"/>
</dbReference>
<dbReference type="RefSeq" id="WP_135328463.1">
    <property type="nucleotide sequence ID" value="NZ_SRJC01000006.1"/>
</dbReference>
<gene>
    <name evidence="10" type="ORF">E4663_16660</name>
</gene>
<proteinExistence type="inferred from homology"/>
<organism evidence="10 11">
    <name type="scientific">Halobacillus salinus</name>
    <dbReference type="NCBI Taxonomy" id="192814"/>
    <lineage>
        <taxon>Bacteria</taxon>
        <taxon>Bacillati</taxon>
        <taxon>Bacillota</taxon>
        <taxon>Bacilli</taxon>
        <taxon>Bacillales</taxon>
        <taxon>Bacillaceae</taxon>
        <taxon>Halobacillus</taxon>
    </lineage>
</organism>
<comment type="similarity">
    <text evidence="2">Belongs to the ABC-2 integral membrane protein family.</text>
</comment>
<feature type="transmembrane region" description="Helical" evidence="8">
    <location>
        <begin position="313"/>
        <end position="331"/>
    </location>
</feature>
<evidence type="ECO:0000256" key="2">
    <source>
        <dbReference type="ARBA" id="ARBA00007783"/>
    </source>
</evidence>
<feature type="transmembrane region" description="Helical" evidence="8">
    <location>
        <begin position="253"/>
        <end position="271"/>
    </location>
</feature>
<accession>A0A4Z0GXQ5</accession>
<evidence type="ECO:0000313" key="10">
    <source>
        <dbReference type="EMBL" id="TGB01434.1"/>
    </source>
</evidence>
<feature type="transmembrane region" description="Helical" evidence="8">
    <location>
        <begin position="187"/>
        <end position="215"/>
    </location>
</feature>
<dbReference type="InterPro" id="IPR013525">
    <property type="entry name" value="ABC2_TM"/>
</dbReference>
<dbReference type="GO" id="GO:0140359">
    <property type="term" value="F:ABC-type transporter activity"/>
    <property type="evidence" value="ECO:0007669"/>
    <property type="project" value="InterPro"/>
</dbReference>
<evidence type="ECO:0000256" key="1">
    <source>
        <dbReference type="ARBA" id="ARBA00004651"/>
    </source>
</evidence>
<dbReference type="InterPro" id="IPR051449">
    <property type="entry name" value="ABC-2_transporter_component"/>
</dbReference>
<keyword evidence="7 8" id="KW-0472">Membrane</keyword>
<evidence type="ECO:0000313" key="11">
    <source>
        <dbReference type="Proteomes" id="UP000297982"/>
    </source>
</evidence>
<dbReference type="Pfam" id="PF12698">
    <property type="entry name" value="ABC2_membrane_3"/>
    <property type="match status" value="1"/>
</dbReference>
<evidence type="ECO:0000256" key="4">
    <source>
        <dbReference type="ARBA" id="ARBA00022475"/>
    </source>
</evidence>
<comment type="caution">
    <text evidence="10">The sequence shown here is derived from an EMBL/GenBank/DDBJ whole genome shotgun (WGS) entry which is preliminary data.</text>
</comment>
<keyword evidence="4" id="KW-1003">Cell membrane</keyword>
<dbReference type="AlphaFoldDB" id="A0A4Z0GXQ5"/>
<dbReference type="STRING" id="192814.GCA_900166575_00082"/>
<evidence type="ECO:0000256" key="3">
    <source>
        <dbReference type="ARBA" id="ARBA00022448"/>
    </source>
</evidence>
<keyword evidence="6 8" id="KW-1133">Transmembrane helix</keyword>
<dbReference type="Proteomes" id="UP000297982">
    <property type="component" value="Unassembled WGS sequence"/>
</dbReference>
<comment type="subcellular location">
    <subcellularLocation>
        <location evidence="1">Cell membrane</location>
        <topology evidence="1">Multi-pass membrane protein</topology>
    </subcellularLocation>
</comment>
<feature type="transmembrane region" description="Helical" evidence="8">
    <location>
        <begin position="221"/>
        <end position="246"/>
    </location>
</feature>
<evidence type="ECO:0000256" key="5">
    <source>
        <dbReference type="ARBA" id="ARBA00022692"/>
    </source>
</evidence>
<evidence type="ECO:0000256" key="6">
    <source>
        <dbReference type="ARBA" id="ARBA00022989"/>
    </source>
</evidence>
<evidence type="ECO:0000259" key="9">
    <source>
        <dbReference type="PROSITE" id="PS51012"/>
    </source>
</evidence>
<protein>
    <submittedName>
        <fullName evidence="10">ABC transporter permease</fullName>
    </submittedName>
</protein>
<dbReference type="GO" id="GO:0005886">
    <property type="term" value="C:plasma membrane"/>
    <property type="evidence" value="ECO:0007669"/>
    <property type="project" value="UniProtKB-SubCell"/>
</dbReference>